<protein>
    <submittedName>
        <fullName evidence="9">ABC transporter permease</fullName>
    </submittedName>
</protein>
<keyword evidence="5 6" id="KW-0472">Membrane</keyword>
<dbReference type="PANTHER" id="PTHR30572">
    <property type="entry name" value="MEMBRANE COMPONENT OF TRANSPORTER-RELATED"/>
    <property type="match status" value="1"/>
</dbReference>
<keyword evidence="10" id="KW-1185">Reference proteome</keyword>
<dbReference type="InterPro" id="IPR003838">
    <property type="entry name" value="ABC3_permease_C"/>
</dbReference>
<dbReference type="EMBL" id="JAZDDG010000002">
    <property type="protein sequence ID" value="MEE1975619.1"/>
    <property type="molecule type" value="Genomic_DNA"/>
</dbReference>
<feature type="transmembrane region" description="Helical" evidence="6">
    <location>
        <begin position="282"/>
        <end position="301"/>
    </location>
</feature>
<evidence type="ECO:0000256" key="1">
    <source>
        <dbReference type="ARBA" id="ARBA00004651"/>
    </source>
</evidence>
<evidence type="ECO:0000256" key="5">
    <source>
        <dbReference type="ARBA" id="ARBA00023136"/>
    </source>
</evidence>
<dbReference type="InterPro" id="IPR050250">
    <property type="entry name" value="Macrolide_Exporter_MacB"/>
</dbReference>
<dbReference type="Pfam" id="PF12704">
    <property type="entry name" value="MacB_PCD"/>
    <property type="match status" value="1"/>
</dbReference>
<accession>A0ABU7IRM4</accession>
<feature type="transmembrane region" description="Helical" evidence="6">
    <location>
        <begin position="375"/>
        <end position="398"/>
    </location>
</feature>
<dbReference type="RefSeq" id="WP_272650436.1">
    <property type="nucleotide sequence ID" value="NZ_JAZDDG010000002.1"/>
</dbReference>
<feature type="domain" description="ABC3 transporter permease C-terminal" evidence="7">
    <location>
        <begin position="685"/>
        <end position="795"/>
    </location>
</feature>
<evidence type="ECO:0000256" key="4">
    <source>
        <dbReference type="ARBA" id="ARBA00022989"/>
    </source>
</evidence>
<reference evidence="9 10" key="1">
    <citation type="submission" date="2024-01" db="EMBL/GenBank/DDBJ databases">
        <title>Maribacter spp. originated from different algae showed divergent polysaccharides utilization ability.</title>
        <authorList>
            <person name="Wang H."/>
            <person name="Wu Y."/>
        </authorList>
    </citation>
    <scope>NUCLEOTIDE SEQUENCE [LARGE SCALE GENOMIC DNA]</scope>
    <source>
        <strain evidence="9 10">PR1</strain>
    </source>
</reference>
<evidence type="ECO:0000256" key="3">
    <source>
        <dbReference type="ARBA" id="ARBA00022692"/>
    </source>
</evidence>
<evidence type="ECO:0000259" key="7">
    <source>
        <dbReference type="Pfam" id="PF02687"/>
    </source>
</evidence>
<dbReference type="InterPro" id="IPR025857">
    <property type="entry name" value="MacB_PCD"/>
</dbReference>
<gene>
    <name evidence="9" type="ORF">V1I91_06035</name>
</gene>
<keyword evidence="3 6" id="KW-0812">Transmembrane</keyword>
<feature type="domain" description="MacB-like periplasmic core" evidence="8">
    <location>
        <begin position="20"/>
        <end position="244"/>
    </location>
</feature>
<feature type="transmembrane region" description="Helical" evidence="6">
    <location>
        <begin position="419"/>
        <end position="442"/>
    </location>
</feature>
<feature type="transmembrane region" description="Helical" evidence="6">
    <location>
        <begin position="734"/>
        <end position="754"/>
    </location>
</feature>
<keyword evidence="2" id="KW-1003">Cell membrane</keyword>
<proteinExistence type="predicted"/>
<name>A0ABU7IRM4_9FLAO</name>
<feature type="transmembrane region" description="Helical" evidence="6">
    <location>
        <begin position="682"/>
        <end position="707"/>
    </location>
</feature>
<evidence type="ECO:0000313" key="10">
    <source>
        <dbReference type="Proteomes" id="UP001356308"/>
    </source>
</evidence>
<comment type="caution">
    <text evidence="9">The sequence shown here is derived from an EMBL/GenBank/DDBJ whole genome shotgun (WGS) entry which is preliminary data.</text>
</comment>
<evidence type="ECO:0000256" key="2">
    <source>
        <dbReference type="ARBA" id="ARBA00022475"/>
    </source>
</evidence>
<keyword evidence="4 6" id="KW-1133">Transmembrane helix</keyword>
<dbReference type="Proteomes" id="UP001356308">
    <property type="component" value="Unassembled WGS sequence"/>
</dbReference>
<evidence type="ECO:0000256" key="6">
    <source>
        <dbReference type="SAM" id="Phobius"/>
    </source>
</evidence>
<comment type="subcellular location">
    <subcellularLocation>
        <location evidence="1">Cell membrane</location>
        <topology evidence="1">Multi-pass membrane protein</topology>
    </subcellularLocation>
</comment>
<dbReference type="PANTHER" id="PTHR30572:SF18">
    <property type="entry name" value="ABC-TYPE MACROLIDE FAMILY EXPORT SYSTEM PERMEASE COMPONENT 2"/>
    <property type="match status" value="1"/>
</dbReference>
<dbReference type="Pfam" id="PF02687">
    <property type="entry name" value="FtsX"/>
    <property type="match status" value="2"/>
</dbReference>
<feature type="transmembrane region" description="Helical" evidence="6">
    <location>
        <begin position="766"/>
        <end position="786"/>
    </location>
</feature>
<evidence type="ECO:0000259" key="8">
    <source>
        <dbReference type="Pfam" id="PF12704"/>
    </source>
</evidence>
<feature type="transmembrane region" description="Helical" evidence="6">
    <location>
        <begin position="21"/>
        <end position="41"/>
    </location>
</feature>
<feature type="domain" description="ABC3 transporter permease C-terminal" evidence="7">
    <location>
        <begin position="287"/>
        <end position="403"/>
    </location>
</feature>
<evidence type="ECO:0000313" key="9">
    <source>
        <dbReference type="EMBL" id="MEE1975619.1"/>
    </source>
</evidence>
<organism evidence="9 10">
    <name type="scientific">Maribacter cobaltidurans</name>
    <dbReference type="NCBI Taxonomy" id="1178778"/>
    <lineage>
        <taxon>Bacteria</taxon>
        <taxon>Pseudomonadati</taxon>
        <taxon>Bacteroidota</taxon>
        <taxon>Flavobacteriia</taxon>
        <taxon>Flavobacteriales</taxon>
        <taxon>Flavobacteriaceae</taxon>
        <taxon>Maribacter</taxon>
    </lineage>
</organism>
<feature type="transmembrane region" description="Helical" evidence="6">
    <location>
        <begin position="337"/>
        <end position="355"/>
    </location>
</feature>
<sequence>MNKLFLKIATRYLLKNKLYSFINIFGLAIGVASFIFIMLYVNYERSYDRFEGSENVYRVYMDYLEGDEWVPGDANAYIVSAPTLKDEFPEIIDFARLRQVRDILLLQQNAIFDHLKGSLTDPSFLQIFDYSLSQGDASTALNEPYSIVLTEALAAKMFGKENPLGKALKIFDSNSPNFTVTGVLKDDNRNTHIKNDFLVSFKTFYTWDVFERDWKYTWNQNMYFTYIQVDPMANAVQLQNKIKNFKVDGLLHERHNIEPLEDIHLYSDKPYEAEANGSASRITFLMAIALIIIILSWLNYINLSTAKSLERAKETGIRKVAGALKPQIIWQSVLESMLLNIVSVIIAFLVVLALLPLFNSYIGKDLSIHLSSLKGILPMLGFVLFGSLLSGLYPAFVLSKYSPAKALKGKIQTSGNGLIVRKVLIMGQFLATIVLLIGTIIVTKQIKFLGNQPIGADLNQVVALNGQVLNSIPDSLFTNKLETFKKELVKFPFVEITSQAETYPGDGYDELNSNSGITFPDGTRDDKRITYNYAVDQNYFELMDIEFIAGGPFRQNSEGNSTDIVMNEKFVRFMGISNMEDAIDKTVEFFGRDNTIVGVIKDYHHFGLKTSIEPMILRYDKQGSNLLVKFNEEASSVSGMTGAIGQIQEKWTGQFPQSTFNYTFLDQKFEAQYKEDKAFGSAFQVFTILAILIASMGLFGLTSYTVIQRRKEIGIRKVNGATIIQILSLLNKDFVKWVGLAFIIAVPISWYAMHRWLEGFAYKTTMSWWVFGLAGILALIIALLTVSWQSFRAAVANPVEALRNE</sequence>